<sequence>MQLHEIETRDMNGALDVAYINPDHVLWMSQAPMAVQRTQSTAVRVDDRTRGGSLIIVDQPPIAQLLRALGPFVTAMLANPSSDYPSGLVNFRVDAIVKITTEGEGLPLAQRALGCIHVKDGSTFKVQHYRDVAAQLRVTGTPRF</sequence>
<evidence type="ECO:0000313" key="1">
    <source>
        <dbReference type="EMBL" id="KWN13398.1"/>
    </source>
</evidence>
<protein>
    <submittedName>
        <fullName evidence="1">Uncharacterized protein</fullName>
    </submittedName>
</protein>
<dbReference type="RefSeq" id="WP_060347735.1">
    <property type="nucleotide sequence ID" value="NZ_LPLZ01000052.1"/>
</dbReference>
<gene>
    <name evidence="1" type="ORF">WT83_19105</name>
</gene>
<accession>A0A119VIG7</accession>
<comment type="caution">
    <text evidence="1">The sequence shown here is derived from an EMBL/GenBank/DDBJ whole genome shotgun (WGS) entry which is preliminary data.</text>
</comment>
<proteinExistence type="predicted"/>
<name>A0A119VIG7_9BURK</name>
<dbReference type="AlphaFoldDB" id="A0A119VIG7"/>
<dbReference type="EMBL" id="LPLZ01000052">
    <property type="protein sequence ID" value="KWN13398.1"/>
    <property type="molecule type" value="Genomic_DNA"/>
</dbReference>
<reference evidence="1 2" key="1">
    <citation type="submission" date="2015-11" db="EMBL/GenBank/DDBJ databases">
        <title>Expanding the genomic diversity of Burkholderia species for the development of highly accurate diagnostics.</title>
        <authorList>
            <person name="Sahl J."/>
            <person name="Keim P."/>
            <person name="Wagner D."/>
        </authorList>
    </citation>
    <scope>NUCLEOTIDE SEQUENCE [LARGE SCALE GENOMIC DNA]</scope>
    <source>
        <strain evidence="1 2">MSMB793WGS</strain>
    </source>
</reference>
<organism evidence="1 2">
    <name type="scientific">Burkholderia territorii</name>
    <dbReference type="NCBI Taxonomy" id="1503055"/>
    <lineage>
        <taxon>Bacteria</taxon>
        <taxon>Pseudomonadati</taxon>
        <taxon>Pseudomonadota</taxon>
        <taxon>Betaproteobacteria</taxon>
        <taxon>Burkholderiales</taxon>
        <taxon>Burkholderiaceae</taxon>
        <taxon>Burkholderia</taxon>
        <taxon>Burkholderia cepacia complex</taxon>
    </lineage>
</organism>
<evidence type="ECO:0000313" key="2">
    <source>
        <dbReference type="Proteomes" id="UP000068016"/>
    </source>
</evidence>
<dbReference type="Proteomes" id="UP000068016">
    <property type="component" value="Unassembled WGS sequence"/>
</dbReference>